<dbReference type="InterPro" id="IPR005135">
    <property type="entry name" value="Endo/exonuclease/phosphatase"/>
</dbReference>
<dbReference type="Proteomes" id="UP001066276">
    <property type="component" value="Chromosome 6"/>
</dbReference>
<dbReference type="Pfam" id="PF03372">
    <property type="entry name" value="Exo_endo_phos"/>
    <property type="match status" value="1"/>
</dbReference>
<evidence type="ECO:0000313" key="3">
    <source>
        <dbReference type="Proteomes" id="UP001066276"/>
    </source>
</evidence>
<evidence type="ECO:0000259" key="1">
    <source>
        <dbReference type="Pfam" id="PF03372"/>
    </source>
</evidence>
<organism evidence="2 3">
    <name type="scientific">Pleurodeles waltl</name>
    <name type="common">Iberian ribbed newt</name>
    <dbReference type="NCBI Taxonomy" id="8319"/>
    <lineage>
        <taxon>Eukaryota</taxon>
        <taxon>Metazoa</taxon>
        <taxon>Chordata</taxon>
        <taxon>Craniata</taxon>
        <taxon>Vertebrata</taxon>
        <taxon>Euteleostomi</taxon>
        <taxon>Amphibia</taxon>
        <taxon>Batrachia</taxon>
        <taxon>Caudata</taxon>
        <taxon>Salamandroidea</taxon>
        <taxon>Salamandridae</taxon>
        <taxon>Pleurodelinae</taxon>
        <taxon>Pleurodeles</taxon>
    </lineage>
</organism>
<evidence type="ECO:0000313" key="2">
    <source>
        <dbReference type="EMBL" id="KAJ1140783.1"/>
    </source>
</evidence>
<dbReference type="InterPro" id="IPR036691">
    <property type="entry name" value="Endo/exonu/phosph_ase_sf"/>
</dbReference>
<accession>A0AAV7QKU5</accession>
<gene>
    <name evidence="2" type="ORF">NDU88_007121</name>
</gene>
<comment type="caution">
    <text evidence="2">The sequence shown here is derived from an EMBL/GenBank/DDBJ whole genome shotgun (WGS) entry which is preliminary data.</text>
</comment>
<reference evidence="2" key="1">
    <citation type="journal article" date="2022" name="bioRxiv">
        <title>Sequencing and chromosome-scale assembly of the giantPleurodeles waltlgenome.</title>
        <authorList>
            <person name="Brown T."/>
            <person name="Elewa A."/>
            <person name="Iarovenko S."/>
            <person name="Subramanian E."/>
            <person name="Araus A.J."/>
            <person name="Petzold A."/>
            <person name="Susuki M."/>
            <person name="Suzuki K.-i.T."/>
            <person name="Hayashi T."/>
            <person name="Toyoda A."/>
            <person name="Oliveira C."/>
            <person name="Osipova E."/>
            <person name="Leigh N.D."/>
            <person name="Simon A."/>
            <person name="Yun M.H."/>
        </authorList>
    </citation>
    <scope>NUCLEOTIDE SEQUENCE</scope>
    <source>
        <strain evidence="2">20211129_DDA</strain>
        <tissue evidence="2">Liver</tissue>
    </source>
</reference>
<dbReference type="SUPFAM" id="SSF56219">
    <property type="entry name" value="DNase I-like"/>
    <property type="match status" value="1"/>
</dbReference>
<dbReference type="EMBL" id="JANPWB010000010">
    <property type="protein sequence ID" value="KAJ1140783.1"/>
    <property type="molecule type" value="Genomic_DNA"/>
</dbReference>
<keyword evidence="3" id="KW-1185">Reference proteome</keyword>
<sequence length="243" mass="27086">MFNVQFSFAKCHARSKPLRLLTWNVRSLNDNRKIHKVVAYQRPHAVDVAVLPETDLALGDKDTKQCRMQGLVCAAGFTSHVRRVLIWVRKVGGIGLREVCSDPTGRYVVAKCIIGNRALLVVGVYGPNYNNPSFYYNLSARLQQWADLPQLWGGDLNSVLNPDRDLSLGSPRRPSRAARALAEILSRDGGWAVLGGRDGAHGEDNNNDVRRTIHLKRWRGQSPVMEGGWSSLEAGKLPMYTIN</sequence>
<protein>
    <recommendedName>
        <fullName evidence="1">Endonuclease/exonuclease/phosphatase domain-containing protein</fullName>
    </recommendedName>
</protein>
<dbReference type="GO" id="GO:0003824">
    <property type="term" value="F:catalytic activity"/>
    <property type="evidence" value="ECO:0007669"/>
    <property type="project" value="InterPro"/>
</dbReference>
<proteinExistence type="predicted"/>
<name>A0AAV7QKU5_PLEWA</name>
<dbReference type="Gene3D" id="3.60.10.10">
    <property type="entry name" value="Endonuclease/exonuclease/phosphatase"/>
    <property type="match status" value="1"/>
</dbReference>
<feature type="domain" description="Endonuclease/exonuclease/phosphatase" evidence="1">
    <location>
        <begin position="21"/>
        <end position="173"/>
    </location>
</feature>
<dbReference type="AlphaFoldDB" id="A0AAV7QKU5"/>